<keyword evidence="18" id="KW-1185">Reference proteome</keyword>
<dbReference type="Pfam" id="PF02518">
    <property type="entry name" value="HATPase_c"/>
    <property type="match status" value="1"/>
</dbReference>
<dbReference type="InterPro" id="IPR003661">
    <property type="entry name" value="HisK_dim/P_dom"/>
</dbReference>
<dbReference type="InterPro" id="IPR005467">
    <property type="entry name" value="His_kinase_dom"/>
</dbReference>
<keyword evidence="11" id="KW-0067">ATP-binding</keyword>
<evidence type="ECO:0000256" key="4">
    <source>
        <dbReference type="ARBA" id="ARBA00012438"/>
    </source>
</evidence>
<comment type="caution">
    <text evidence="17">The sequence shown here is derived from an EMBL/GenBank/DDBJ whole genome shotgun (WGS) entry which is preliminary data.</text>
</comment>
<evidence type="ECO:0000256" key="11">
    <source>
        <dbReference type="ARBA" id="ARBA00022840"/>
    </source>
</evidence>
<dbReference type="InterPro" id="IPR036097">
    <property type="entry name" value="HisK_dim/P_sf"/>
</dbReference>
<dbReference type="EC" id="2.7.13.3" evidence="4"/>
<keyword evidence="7" id="KW-0808">Transferase</keyword>
<dbReference type="CDD" id="cd00075">
    <property type="entry name" value="HATPase"/>
    <property type="match status" value="1"/>
</dbReference>
<evidence type="ECO:0000256" key="2">
    <source>
        <dbReference type="ARBA" id="ARBA00004533"/>
    </source>
</evidence>
<evidence type="ECO:0000256" key="12">
    <source>
        <dbReference type="ARBA" id="ARBA00022989"/>
    </source>
</evidence>
<dbReference type="PANTHER" id="PTHR43065:SF46">
    <property type="entry name" value="C4-DICARBOXYLATE TRANSPORT SENSOR PROTEIN DCTB"/>
    <property type="match status" value="1"/>
</dbReference>
<protein>
    <recommendedName>
        <fullName evidence="4">histidine kinase</fullName>
        <ecNumber evidence="4">2.7.13.3</ecNumber>
    </recommendedName>
</protein>
<dbReference type="InterPro" id="IPR029151">
    <property type="entry name" value="Sensor-like_sf"/>
</dbReference>
<evidence type="ECO:0000256" key="10">
    <source>
        <dbReference type="ARBA" id="ARBA00022777"/>
    </source>
</evidence>
<dbReference type="PANTHER" id="PTHR43065">
    <property type="entry name" value="SENSOR HISTIDINE KINASE"/>
    <property type="match status" value="1"/>
</dbReference>
<dbReference type="InterPro" id="IPR033479">
    <property type="entry name" value="dCache_1"/>
</dbReference>
<proteinExistence type="predicted"/>
<keyword evidence="5" id="KW-1003">Cell membrane</keyword>
<keyword evidence="8 15" id="KW-0812">Transmembrane</keyword>
<dbReference type="InterPro" id="IPR004358">
    <property type="entry name" value="Sig_transdc_His_kin-like_C"/>
</dbReference>
<dbReference type="SUPFAM" id="SSF55874">
    <property type="entry name" value="ATPase domain of HSP90 chaperone/DNA topoisomerase II/histidine kinase"/>
    <property type="match status" value="1"/>
</dbReference>
<dbReference type="SMART" id="SM00387">
    <property type="entry name" value="HATPase_c"/>
    <property type="match status" value="1"/>
</dbReference>
<dbReference type="InterPro" id="IPR017055">
    <property type="entry name" value="Sig_transdc_His_kinase_DctB"/>
</dbReference>
<dbReference type="SUPFAM" id="SSF47384">
    <property type="entry name" value="Homodimeric domain of signal transducing histidine kinase"/>
    <property type="match status" value="1"/>
</dbReference>
<dbReference type="Proteomes" id="UP000809621">
    <property type="component" value="Unassembled WGS sequence"/>
</dbReference>
<name>A0ABS2HKN1_9VIBR</name>
<evidence type="ECO:0000313" key="17">
    <source>
        <dbReference type="EMBL" id="MBM7036361.1"/>
    </source>
</evidence>
<evidence type="ECO:0000259" key="16">
    <source>
        <dbReference type="PROSITE" id="PS50109"/>
    </source>
</evidence>
<keyword evidence="10 17" id="KW-0418">Kinase</keyword>
<keyword evidence="13" id="KW-0902">Two-component regulatory system</keyword>
<comment type="subcellular location">
    <subcellularLocation>
        <location evidence="2">Cell inner membrane</location>
    </subcellularLocation>
    <subcellularLocation>
        <location evidence="3">Cell membrane</location>
        <topology evidence="3">Multi-pass membrane protein</topology>
    </subcellularLocation>
</comment>
<dbReference type="Gene3D" id="3.30.565.10">
    <property type="entry name" value="Histidine kinase-like ATPase, C-terminal domain"/>
    <property type="match status" value="1"/>
</dbReference>
<gene>
    <name evidence="17" type="ORF">JQC93_08025</name>
</gene>
<dbReference type="Gene3D" id="3.30.450.20">
    <property type="entry name" value="PAS domain"/>
    <property type="match status" value="2"/>
</dbReference>
<evidence type="ECO:0000256" key="7">
    <source>
        <dbReference type="ARBA" id="ARBA00022679"/>
    </source>
</evidence>
<dbReference type="InterPro" id="IPR036890">
    <property type="entry name" value="HATPase_C_sf"/>
</dbReference>
<dbReference type="Pfam" id="PF02743">
    <property type="entry name" value="dCache_1"/>
    <property type="match status" value="1"/>
</dbReference>
<accession>A0ABS2HKN1</accession>
<reference evidence="17 18" key="1">
    <citation type="submission" date="2021-02" db="EMBL/GenBank/DDBJ databases">
        <authorList>
            <person name="Park J.-S."/>
        </authorList>
    </citation>
    <scope>NUCLEOTIDE SEQUENCE [LARGE SCALE GENOMIC DNA]</scope>
    <source>
        <strain evidence="17 18">188UL20-2</strain>
    </source>
</reference>
<dbReference type="CDD" id="cd00082">
    <property type="entry name" value="HisKA"/>
    <property type="match status" value="1"/>
</dbReference>
<evidence type="ECO:0000256" key="3">
    <source>
        <dbReference type="ARBA" id="ARBA00004651"/>
    </source>
</evidence>
<dbReference type="SUPFAM" id="SSF103190">
    <property type="entry name" value="Sensory domain-like"/>
    <property type="match status" value="1"/>
</dbReference>
<evidence type="ECO:0000256" key="5">
    <source>
        <dbReference type="ARBA" id="ARBA00022475"/>
    </source>
</evidence>
<feature type="domain" description="Histidine kinase" evidence="16">
    <location>
        <begin position="371"/>
        <end position="585"/>
    </location>
</feature>
<evidence type="ECO:0000256" key="14">
    <source>
        <dbReference type="ARBA" id="ARBA00023136"/>
    </source>
</evidence>
<dbReference type="Gene3D" id="6.10.250.3020">
    <property type="match status" value="1"/>
</dbReference>
<dbReference type="Gene3D" id="1.10.287.130">
    <property type="match status" value="1"/>
</dbReference>
<evidence type="ECO:0000256" key="13">
    <source>
        <dbReference type="ARBA" id="ARBA00023012"/>
    </source>
</evidence>
<dbReference type="EMBL" id="JAFEUM010000002">
    <property type="protein sequence ID" value="MBM7036361.1"/>
    <property type="molecule type" value="Genomic_DNA"/>
</dbReference>
<evidence type="ECO:0000256" key="8">
    <source>
        <dbReference type="ARBA" id="ARBA00022692"/>
    </source>
</evidence>
<dbReference type="PRINTS" id="PR00344">
    <property type="entry name" value="BCTRLSENSOR"/>
</dbReference>
<evidence type="ECO:0000256" key="6">
    <source>
        <dbReference type="ARBA" id="ARBA00022553"/>
    </source>
</evidence>
<feature type="transmembrane region" description="Helical" evidence="15">
    <location>
        <begin position="278"/>
        <end position="302"/>
    </location>
</feature>
<dbReference type="GO" id="GO:0016301">
    <property type="term" value="F:kinase activity"/>
    <property type="evidence" value="ECO:0007669"/>
    <property type="project" value="UniProtKB-KW"/>
</dbReference>
<comment type="catalytic activity">
    <reaction evidence="1">
        <text>ATP + protein L-histidine = ADP + protein N-phospho-L-histidine.</text>
        <dbReference type="EC" id="2.7.13.3"/>
    </reaction>
</comment>
<dbReference type="SMART" id="SM00388">
    <property type="entry name" value="HisKA"/>
    <property type="match status" value="1"/>
</dbReference>
<evidence type="ECO:0000256" key="15">
    <source>
        <dbReference type="SAM" id="Phobius"/>
    </source>
</evidence>
<evidence type="ECO:0000256" key="9">
    <source>
        <dbReference type="ARBA" id="ARBA00022741"/>
    </source>
</evidence>
<dbReference type="RefSeq" id="WP_205157928.1">
    <property type="nucleotide sequence ID" value="NZ_JAFEUM010000002.1"/>
</dbReference>
<evidence type="ECO:0000313" key="18">
    <source>
        <dbReference type="Proteomes" id="UP000809621"/>
    </source>
</evidence>
<evidence type="ECO:0000256" key="1">
    <source>
        <dbReference type="ARBA" id="ARBA00000085"/>
    </source>
</evidence>
<sequence length="594" mass="67292">MIGCTYILITTALGQWYWYEAVNKQNRDNQSTLSQFQAQLQAQLEQFSYLPRLLSKDRELIDALNAPFNSAQLDITNRYLENVNRIIGAADTYLLDNNGTTIASSNWLSETSFIGRNFAFRPYFQQALQGTTGQYFALGSTSAKRGYYYAYPIHYGASLIGVIVIKMDLSLIEQDWITKGATYIVTDRDNIVFMSSRQQWLFHSLLPLSPDRTREIQQERRYLDLPISSLGFLAIPNSQQGRITQKRTPISADTFYYAHHPLPNHQLKVWVLSKQQTLVWGLLRFLVFLHLVYALIISFWLFSGYRKRKLQQLNLLQAQSQQKLEFEVMARTAKLQVEIKERTLAEQRLLQAQQDLIQAAKLALLGKLSASISHELNNPLAAIRSFSDNGVKFIERGDYDRAKQNLEKIVSLTERMAKISQQLRAFARKSSTDDAQWVEVLPILELALELTRPEAMRCGLVINPHQSPNLPLPLVKVHAVQLEQVFINLITNAIQATASCKQKQIDITLTVDSTWLNIAFDDSGTGIDPELQSMLFEPFVTNKTQGLGLGLSISKELIDSMKGTLTAGNSDLGGACFTVMLPYSYDPTDPSETR</sequence>
<organism evidence="17 18">
    <name type="scientific">Vibrio ulleungensis</name>
    <dbReference type="NCBI Taxonomy" id="2807619"/>
    <lineage>
        <taxon>Bacteria</taxon>
        <taxon>Pseudomonadati</taxon>
        <taxon>Pseudomonadota</taxon>
        <taxon>Gammaproteobacteria</taxon>
        <taxon>Vibrionales</taxon>
        <taxon>Vibrionaceae</taxon>
        <taxon>Vibrio</taxon>
    </lineage>
</organism>
<dbReference type="InterPro" id="IPR003594">
    <property type="entry name" value="HATPase_dom"/>
</dbReference>
<dbReference type="Pfam" id="PF00512">
    <property type="entry name" value="HisKA"/>
    <property type="match status" value="1"/>
</dbReference>
<keyword evidence="12 15" id="KW-1133">Transmembrane helix</keyword>
<dbReference type="PROSITE" id="PS50109">
    <property type="entry name" value="HIS_KIN"/>
    <property type="match status" value="1"/>
</dbReference>
<keyword evidence="9" id="KW-0547">Nucleotide-binding</keyword>
<keyword evidence="6" id="KW-0597">Phosphoprotein</keyword>
<dbReference type="PIRSF" id="PIRSF036431">
    <property type="entry name" value="STHK_DctB"/>
    <property type="match status" value="1"/>
</dbReference>
<keyword evidence="14 15" id="KW-0472">Membrane</keyword>